<name>A0ABQ2CXP5_9DEIO</name>
<organism evidence="3 4">
    <name type="scientific">Deinococcus roseus</name>
    <dbReference type="NCBI Taxonomy" id="392414"/>
    <lineage>
        <taxon>Bacteria</taxon>
        <taxon>Thermotogati</taxon>
        <taxon>Deinococcota</taxon>
        <taxon>Deinococci</taxon>
        <taxon>Deinococcales</taxon>
        <taxon>Deinococcaceae</taxon>
        <taxon>Deinococcus</taxon>
    </lineage>
</organism>
<feature type="chain" id="PRO_5047006844" description="Lipoprotein" evidence="2">
    <location>
        <begin position="21"/>
        <end position="218"/>
    </location>
</feature>
<gene>
    <name evidence="3" type="ORF">GCM10008938_02610</name>
</gene>
<dbReference type="RefSeq" id="WP_188998641.1">
    <property type="nucleotide sequence ID" value="NZ_BMOD01000001.1"/>
</dbReference>
<keyword evidence="2" id="KW-0732">Signal</keyword>
<evidence type="ECO:0000313" key="3">
    <source>
        <dbReference type="EMBL" id="GGJ19905.1"/>
    </source>
</evidence>
<evidence type="ECO:0008006" key="5">
    <source>
        <dbReference type="Google" id="ProtNLM"/>
    </source>
</evidence>
<evidence type="ECO:0000256" key="1">
    <source>
        <dbReference type="SAM" id="MobiDB-lite"/>
    </source>
</evidence>
<dbReference type="PROSITE" id="PS51257">
    <property type="entry name" value="PROKAR_LIPOPROTEIN"/>
    <property type="match status" value="1"/>
</dbReference>
<proteinExistence type="predicted"/>
<reference evidence="4" key="1">
    <citation type="journal article" date="2019" name="Int. J. Syst. Evol. Microbiol.">
        <title>The Global Catalogue of Microorganisms (GCM) 10K type strain sequencing project: providing services to taxonomists for standard genome sequencing and annotation.</title>
        <authorList>
            <consortium name="The Broad Institute Genomics Platform"/>
            <consortium name="The Broad Institute Genome Sequencing Center for Infectious Disease"/>
            <person name="Wu L."/>
            <person name="Ma J."/>
        </authorList>
    </citation>
    <scope>NUCLEOTIDE SEQUENCE [LARGE SCALE GENOMIC DNA]</scope>
    <source>
        <strain evidence="4">JCM 14370</strain>
    </source>
</reference>
<protein>
    <recommendedName>
        <fullName evidence="5">Lipoprotein</fullName>
    </recommendedName>
</protein>
<keyword evidence="4" id="KW-1185">Reference proteome</keyword>
<dbReference type="Proteomes" id="UP000632222">
    <property type="component" value="Unassembled WGS sequence"/>
</dbReference>
<sequence length="218" mass="24176">MLRNFVLMALVVGLASCAPGATSSLNQSKNPYSAAARYETLSSIKVKPGETTYATVSYNPKYLDGDFSKAVENNVVEPDYPKEGDIYAGSLQGMFDVMSISPKKDVDISIAYVEARREIGKVTVTPGNYYDNIQYKYYDSIEVTYKIIVAKSEEYIPSMYTLDLRNNFNSQHKSVMLFLKIEGQDISSLLDDILKDDDGPETPAPSKPEEPKSGSETK</sequence>
<evidence type="ECO:0000313" key="4">
    <source>
        <dbReference type="Proteomes" id="UP000632222"/>
    </source>
</evidence>
<feature type="signal peptide" evidence="2">
    <location>
        <begin position="1"/>
        <end position="20"/>
    </location>
</feature>
<comment type="caution">
    <text evidence="3">The sequence shown here is derived from an EMBL/GenBank/DDBJ whole genome shotgun (WGS) entry which is preliminary data.</text>
</comment>
<feature type="compositionally biased region" description="Basic and acidic residues" evidence="1">
    <location>
        <begin position="207"/>
        <end position="218"/>
    </location>
</feature>
<feature type="region of interest" description="Disordered" evidence="1">
    <location>
        <begin position="192"/>
        <end position="218"/>
    </location>
</feature>
<accession>A0ABQ2CXP5</accession>
<dbReference type="EMBL" id="BMOD01000001">
    <property type="protein sequence ID" value="GGJ19905.1"/>
    <property type="molecule type" value="Genomic_DNA"/>
</dbReference>
<evidence type="ECO:0000256" key="2">
    <source>
        <dbReference type="SAM" id="SignalP"/>
    </source>
</evidence>